<accession>A0A977KAN3</accession>
<gene>
    <name evidence="1" type="ORF">IPA_02240</name>
</gene>
<dbReference type="KEGG" id="ipc:IPA_02240"/>
<sequence length="361" mass="40618">MKYIGYDNITRFSILKSEMNGGVRTYVFMEVRSGTLSLSVPQLPFGKLKLSKIEHDLDIILDDKANDPLGKLRGVLWLNNKVQAIAVTKGLYGISSTCSHVFDSSLGLIEKKCSFIKALDVSSYNSRIVFTVLSDNNSLYLFDSNLNRWFRISAAHPPRGVTLFRRGILVGYRNLEYIALDEIGGSIRGLTKYSIFMKKIEKGPAICENLVYVARHEWPSDNEGTLSLVDIDTYKLKEVKSFTFSEALWDVKVCKDIIALGGARHVYLLELSKSYELKEIIDPIELIGTSFPRDYGAYSISFSPDCKYLASTNYEGMELLIINLDTSEVFKYELSDNVVAVSWESELVVGLRGGMVYIFSS</sequence>
<name>A0A977KAN3_9CREN</name>
<evidence type="ECO:0008006" key="3">
    <source>
        <dbReference type="Google" id="ProtNLM"/>
    </source>
</evidence>
<reference evidence="1" key="1">
    <citation type="submission" date="2013-11" db="EMBL/GenBank/DDBJ databases">
        <title>Comparative genomics of Ignicoccus.</title>
        <authorList>
            <person name="Podar M."/>
        </authorList>
    </citation>
    <scope>NUCLEOTIDE SEQUENCE</scope>
    <source>
        <strain evidence="1">DSM 13166</strain>
    </source>
</reference>
<dbReference type="InterPro" id="IPR015943">
    <property type="entry name" value="WD40/YVTN_repeat-like_dom_sf"/>
</dbReference>
<dbReference type="AlphaFoldDB" id="A0A977KAN3"/>
<dbReference type="Proteomes" id="UP001063698">
    <property type="component" value="Chromosome"/>
</dbReference>
<proteinExistence type="predicted"/>
<evidence type="ECO:0000313" key="1">
    <source>
        <dbReference type="EMBL" id="UXD22164.1"/>
    </source>
</evidence>
<keyword evidence="2" id="KW-1185">Reference proteome</keyword>
<dbReference type="SUPFAM" id="SSF69322">
    <property type="entry name" value="Tricorn protease domain 2"/>
    <property type="match status" value="1"/>
</dbReference>
<evidence type="ECO:0000313" key="2">
    <source>
        <dbReference type="Proteomes" id="UP001063698"/>
    </source>
</evidence>
<dbReference type="EMBL" id="CP006868">
    <property type="protein sequence ID" value="UXD22164.1"/>
    <property type="molecule type" value="Genomic_DNA"/>
</dbReference>
<organism evidence="1 2">
    <name type="scientific">Ignicoccus pacificus DSM 13166</name>
    <dbReference type="NCBI Taxonomy" id="940294"/>
    <lineage>
        <taxon>Archaea</taxon>
        <taxon>Thermoproteota</taxon>
        <taxon>Thermoprotei</taxon>
        <taxon>Desulfurococcales</taxon>
        <taxon>Desulfurococcaceae</taxon>
        <taxon>Ignicoccus</taxon>
    </lineage>
</organism>
<dbReference type="Gene3D" id="2.130.10.10">
    <property type="entry name" value="YVTN repeat-like/Quinoprotein amine dehydrogenase"/>
    <property type="match status" value="1"/>
</dbReference>
<protein>
    <recommendedName>
        <fullName evidence="3">WD40 repeat domain-containing protein</fullName>
    </recommendedName>
</protein>